<proteinExistence type="predicted"/>
<accession>A0A0G2I376</accession>
<reference evidence="2" key="1">
    <citation type="journal article" date="2015" name="PLoS Genet.">
        <title>The dynamic genome and transcriptome of the human fungal pathogen Blastomyces and close relative Emmonsia.</title>
        <authorList>
            <person name="Munoz J.F."/>
            <person name="Gauthier G.M."/>
            <person name="Desjardins C.A."/>
            <person name="Gallo J.E."/>
            <person name="Holder J."/>
            <person name="Sullivan T.D."/>
            <person name="Marty A.J."/>
            <person name="Carmen J.C."/>
            <person name="Chen Z."/>
            <person name="Ding L."/>
            <person name="Gujja S."/>
            <person name="Magrini V."/>
            <person name="Misas E."/>
            <person name="Mitreva M."/>
            <person name="Priest M."/>
            <person name="Saif S."/>
            <person name="Whiston E.A."/>
            <person name="Young S."/>
            <person name="Zeng Q."/>
            <person name="Goldman W.E."/>
            <person name="Mardis E.R."/>
            <person name="Taylor J.W."/>
            <person name="McEwen J.G."/>
            <person name="Clay O.K."/>
            <person name="Klein B.S."/>
            <person name="Cuomo C.A."/>
        </authorList>
    </citation>
    <scope>NUCLEOTIDE SEQUENCE [LARGE SCALE GENOMIC DNA]</scope>
    <source>
        <strain evidence="2">UAMH 3008</strain>
    </source>
</reference>
<name>A0A0G2I376_9EURO</name>
<dbReference type="AlphaFoldDB" id="A0A0G2I376"/>
<comment type="caution">
    <text evidence="1">The sequence shown here is derived from an EMBL/GenBank/DDBJ whole genome shotgun (WGS) entry which is preliminary data.</text>
</comment>
<gene>
    <name evidence="1" type="ORF">EMCG_09225</name>
</gene>
<organism evidence="1 2">
    <name type="scientific">[Emmonsia] crescens</name>
    <dbReference type="NCBI Taxonomy" id="73230"/>
    <lineage>
        <taxon>Eukaryota</taxon>
        <taxon>Fungi</taxon>
        <taxon>Dikarya</taxon>
        <taxon>Ascomycota</taxon>
        <taxon>Pezizomycotina</taxon>
        <taxon>Eurotiomycetes</taxon>
        <taxon>Eurotiomycetidae</taxon>
        <taxon>Onygenales</taxon>
        <taxon>Ajellomycetaceae</taxon>
        <taxon>Emergomyces</taxon>
    </lineage>
</organism>
<evidence type="ECO:0000313" key="1">
    <source>
        <dbReference type="EMBL" id="KKZ64848.1"/>
    </source>
</evidence>
<dbReference type="Proteomes" id="UP000034164">
    <property type="component" value="Unassembled WGS sequence"/>
</dbReference>
<sequence length="71" mass="8369">MASPSRSWRILMAAEMEVKEQTMRRREGSGEKEFSGVMRDIWAFMASREEGWKRDRSRRSVIRRVFEGGEG</sequence>
<dbReference type="EMBL" id="LCZI01000730">
    <property type="protein sequence ID" value="KKZ64848.1"/>
    <property type="molecule type" value="Genomic_DNA"/>
</dbReference>
<evidence type="ECO:0000313" key="2">
    <source>
        <dbReference type="Proteomes" id="UP000034164"/>
    </source>
</evidence>
<dbReference type="VEuPathDB" id="FungiDB:EMCG_09225"/>
<protein>
    <submittedName>
        <fullName evidence="1">Uncharacterized protein</fullName>
    </submittedName>
</protein>